<dbReference type="InterPro" id="IPR025438">
    <property type="entry name" value="DUF4180"/>
</dbReference>
<evidence type="ECO:0000259" key="1">
    <source>
        <dbReference type="Pfam" id="PF13788"/>
    </source>
</evidence>
<dbReference type="OrthoDB" id="8595425at2"/>
<dbReference type="Pfam" id="PF13788">
    <property type="entry name" value="DUF4180"/>
    <property type="match status" value="1"/>
</dbReference>
<dbReference type="EMBL" id="PYSV01000002">
    <property type="protein sequence ID" value="PTA69363.1"/>
    <property type="molecule type" value="Genomic_DNA"/>
</dbReference>
<gene>
    <name evidence="2" type="ORF">C8263_03305</name>
</gene>
<feature type="domain" description="DUF4180" evidence="1">
    <location>
        <begin position="14"/>
        <end position="109"/>
    </location>
</feature>
<organism evidence="2 3">
    <name type="scientific">Deinococcus arcticus</name>
    <dbReference type="NCBI Taxonomy" id="2136176"/>
    <lineage>
        <taxon>Bacteria</taxon>
        <taxon>Thermotogati</taxon>
        <taxon>Deinococcota</taxon>
        <taxon>Deinococci</taxon>
        <taxon>Deinococcales</taxon>
        <taxon>Deinococcaceae</taxon>
        <taxon>Deinococcus</taxon>
    </lineage>
</organism>
<name>A0A2T3WC99_9DEIO</name>
<comment type="caution">
    <text evidence="2">The sequence shown here is derived from an EMBL/GenBank/DDBJ whole genome shotgun (WGS) entry which is preliminary data.</text>
</comment>
<dbReference type="AlphaFoldDB" id="A0A2T3WC99"/>
<evidence type="ECO:0000313" key="2">
    <source>
        <dbReference type="EMBL" id="PTA69363.1"/>
    </source>
</evidence>
<evidence type="ECO:0000313" key="3">
    <source>
        <dbReference type="Proteomes" id="UP000240317"/>
    </source>
</evidence>
<dbReference type="RefSeq" id="WP_107136674.1">
    <property type="nucleotide sequence ID" value="NZ_PYSV01000002.1"/>
</dbReference>
<reference evidence="2 3" key="1">
    <citation type="submission" date="2018-03" db="EMBL/GenBank/DDBJ databases">
        <title>Draft genome of Deinococcus sp. OD32.</title>
        <authorList>
            <person name="Wang X.-P."/>
            <person name="Du Z.-J."/>
        </authorList>
    </citation>
    <scope>NUCLEOTIDE SEQUENCE [LARGE SCALE GENOMIC DNA]</scope>
    <source>
        <strain evidence="2 3">OD32</strain>
    </source>
</reference>
<sequence length="114" mass="12449">MTAEPQIRTAAELGLRLREAGDAAQMLGAIYGLDGLILSADDLSPNFLDLRSGLLGNLFQTFANWRLPVAFVVPDPAAYGERFAELASEHARHPGIRFVRTEPDAWAWLQASLA</sequence>
<dbReference type="Proteomes" id="UP000240317">
    <property type="component" value="Unassembled WGS sequence"/>
</dbReference>
<keyword evidence="3" id="KW-1185">Reference proteome</keyword>
<protein>
    <submittedName>
        <fullName evidence="2">DUF4180 domain-containing protein</fullName>
    </submittedName>
</protein>
<proteinExistence type="predicted"/>
<accession>A0A2T3WC99</accession>